<feature type="transmembrane region" description="Helical" evidence="9">
    <location>
        <begin position="64"/>
        <end position="82"/>
    </location>
</feature>
<name>A0A2W4V299_9CYAN</name>
<evidence type="ECO:0000256" key="1">
    <source>
        <dbReference type="ARBA" id="ARBA00006139"/>
    </source>
</evidence>
<accession>A0A2W4V299</accession>
<dbReference type="EMBL" id="QBMC01000003">
    <property type="protein sequence ID" value="PZO23219.1"/>
    <property type="molecule type" value="Genomic_DNA"/>
</dbReference>
<sequence length="164" mass="17851">MKPKNGLFWLIAIVGVVLDQLTKWWTVQTFGLGEGITVIPGVLNFTYVTNPGAAWSLFSENGEWLRWLSMAVSAALAIYGWVARISLRWEQAGYGFILAGAFGNGIDRLLAGEVVDFLQVFPATRFPIFNLADIWINVGIGCFILVAILEALGQGDGGGRSRGK</sequence>
<evidence type="ECO:0000256" key="11">
    <source>
        <dbReference type="RuleBase" id="RU004181"/>
    </source>
</evidence>
<evidence type="ECO:0000256" key="9">
    <source>
        <dbReference type="HAMAP-Rule" id="MF_00161"/>
    </source>
</evidence>
<reference evidence="13" key="1">
    <citation type="submission" date="2018-04" db="EMBL/GenBank/DDBJ databases">
        <authorList>
            <person name="Cornet L."/>
        </authorList>
    </citation>
    <scope>NUCLEOTIDE SEQUENCE [LARGE SCALE GENOMIC DNA]</scope>
</reference>
<comment type="caution">
    <text evidence="12">The sequence shown here is derived from an EMBL/GenBank/DDBJ whole genome shotgun (WGS) entry which is preliminary data.</text>
</comment>
<dbReference type="Pfam" id="PF01252">
    <property type="entry name" value="Peptidase_A8"/>
    <property type="match status" value="1"/>
</dbReference>
<dbReference type="UniPathway" id="UPA00665"/>
<evidence type="ECO:0000256" key="7">
    <source>
        <dbReference type="ARBA" id="ARBA00022989"/>
    </source>
</evidence>
<comment type="function">
    <text evidence="9 10">This protein specifically catalyzes the removal of signal peptides from prolipoproteins.</text>
</comment>
<feature type="active site" evidence="9">
    <location>
        <position position="116"/>
    </location>
</feature>
<comment type="similarity">
    <text evidence="1 9 11">Belongs to the peptidase A8 family.</text>
</comment>
<dbReference type="PANTHER" id="PTHR33695">
    <property type="entry name" value="LIPOPROTEIN SIGNAL PEPTIDASE"/>
    <property type="match status" value="1"/>
</dbReference>
<evidence type="ECO:0000256" key="3">
    <source>
        <dbReference type="ARBA" id="ARBA00022670"/>
    </source>
</evidence>
<dbReference type="PROSITE" id="PS00855">
    <property type="entry name" value="SPASE_II"/>
    <property type="match status" value="1"/>
</dbReference>
<evidence type="ECO:0000256" key="2">
    <source>
        <dbReference type="ARBA" id="ARBA00022475"/>
    </source>
</evidence>
<dbReference type="GO" id="GO:0004190">
    <property type="term" value="F:aspartic-type endopeptidase activity"/>
    <property type="evidence" value="ECO:0007669"/>
    <property type="project" value="UniProtKB-UniRule"/>
</dbReference>
<evidence type="ECO:0000256" key="8">
    <source>
        <dbReference type="ARBA" id="ARBA00023136"/>
    </source>
</evidence>
<dbReference type="HAMAP" id="MF_00161">
    <property type="entry name" value="LspA"/>
    <property type="match status" value="1"/>
</dbReference>
<dbReference type="NCBIfam" id="TIGR00077">
    <property type="entry name" value="lspA"/>
    <property type="match status" value="1"/>
</dbReference>
<keyword evidence="2 9" id="KW-1003">Cell membrane</keyword>
<keyword evidence="3 9" id="KW-0645">Protease</keyword>
<keyword evidence="6 9" id="KW-0378">Hydrolase</keyword>
<gene>
    <name evidence="9" type="primary">lspA</name>
    <name evidence="12" type="ORF">DCF25_00925</name>
</gene>
<keyword evidence="5 9" id="KW-0064">Aspartyl protease</keyword>
<evidence type="ECO:0000256" key="5">
    <source>
        <dbReference type="ARBA" id="ARBA00022750"/>
    </source>
</evidence>
<dbReference type="EC" id="3.4.23.36" evidence="9"/>
<dbReference type="InterPro" id="IPR001872">
    <property type="entry name" value="Peptidase_A8"/>
</dbReference>
<dbReference type="GO" id="GO:0006508">
    <property type="term" value="P:proteolysis"/>
    <property type="evidence" value="ECO:0007669"/>
    <property type="project" value="UniProtKB-KW"/>
</dbReference>
<proteinExistence type="inferred from homology"/>
<dbReference type="PRINTS" id="PR00781">
    <property type="entry name" value="LIPOSIGPTASE"/>
</dbReference>
<keyword evidence="8 9" id="KW-0472">Membrane</keyword>
<dbReference type="GO" id="GO:0005886">
    <property type="term" value="C:plasma membrane"/>
    <property type="evidence" value="ECO:0007669"/>
    <property type="project" value="UniProtKB-SubCell"/>
</dbReference>
<feature type="transmembrane region" description="Helical" evidence="9">
    <location>
        <begin position="134"/>
        <end position="152"/>
    </location>
</feature>
<evidence type="ECO:0000313" key="12">
    <source>
        <dbReference type="EMBL" id="PZO23219.1"/>
    </source>
</evidence>
<organism evidence="12 13">
    <name type="scientific">Leptolyngbya foveolarum</name>
    <dbReference type="NCBI Taxonomy" id="47253"/>
    <lineage>
        <taxon>Bacteria</taxon>
        <taxon>Bacillati</taxon>
        <taxon>Cyanobacteriota</taxon>
        <taxon>Cyanophyceae</taxon>
        <taxon>Leptolyngbyales</taxon>
        <taxon>Leptolyngbyaceae</taxon>
        <taxon>Leptolyngbya group</taxon>
        <taxon>Leptolyngbya</taxon>
    </lineage>
</organism>
<comment type="subcellular location">
    <subcellularLocation>
        <location evidence="9">Cell membrane</location>
        <topology evidence="9">Multi-pass membrane protein</topology>
    </subcellularLocation>
</comment>
<comment type="catalytic activity">
    <reaction evidence="9 10">
        <text>Release of signal peptides from bacterial membrane prolipoproteins. Hydrolyzes -Xaa-Yaa-Zaa-|-(S,diacylglyceryl)Cys-, in which Xaa is hydrophobic (preferably Leu), and Yaa (Ala or Ser) and Zaa (Gly or Ala) have small, neutral side chains.</text>
        <dbReference type="EC" id="3.4.23.36"/>
    </reaction>
</comment>
<evidence type="ECO:0000256" key="10">
    <source>
        <dbReference type="RuleBase" id="RU000594"/>
    </source>
</evidence>
<protein>
    <recommendedName>
        <fullName evidence="9">Lipoprotein signal peptidase</fullName>
        <ecNumber evidence="9">3.4.23.36</ecNumber>
    </recommendedName>
    <alternativeName>
        <fullName evidence="9">Prolipoprotein signal peptidase</fullName>
    </alternativeName>
    <alternativeName>
        <fullName evidence="9">Signal peptidase II</fullName>
        <shortName evidence="9">SPase II</shortName>
    </alternativeName>
</protein>
<evidence type="ECO:0000256" key="6">
    <source>
        <dbReference type="ARBA" id="ARBA00022801"/>
    </source>
</evidence>
<reference evidence="12 13" key="2">
    <citation type="submission" date="2018-06" db="EMBL/GenBank/DDBJ databases">
        <title>Metagenomic assembly of (sub)arctic Cyanobacteria and their associated microbiome from non-axenic cultures.</title>
        <authorList>
            <person name="Baurain D."/>
        </authorList>
    </citation>
    <scope>NUCLEOTIDE SEQUENCE [LARGE SCALE GENOMIC DNA]</scope>
    <source>
        <strain evidence="12">ULC129bin1</strain>
    </source>
</reference>
<keyword evidence="4 9" id="KW-0812">Transmembrane</keyword>
<comment type="caution">
    <text evidence="9">Lacks conserved residue(s) required for the propagation of feature annotation.</text>
</comment>
<dbReference type="AlphaFoldDB" id="A0A2W4V299"/>
<dbReference type="Proteomes" id="UP000249354">
    <property type="component" value="Unassembled WGS sequence"/>
</dbReference>
<keyword evidence="12" id="KW-0449">Lipoprotein</keyword>
<dbReference type="PANTHER" id="PTHR33695:SF1">
    <property type="entry name" value="LIPOPROTEIN SIGNAL PEPTIDASE"/>
    <property type="match status" value="1"/>
</dbReference>
<comment type="pathway">
    <text evidence="9">Protein modification; lipoprotein biosynthesis (signal peptide cleavage).</text>
</comment>
<keyword evidence="7 9" id="KW-1133">Transmembrane helix</keyword>
<evidence type="ECO:0000313" key="13">
    <source>
        <dbReference type="Proteomes" id="UP000249354"/>
    </source>
</evidence>
<evidence type="ECO:0000256" key="4">
    <source>
        <dbReference type="ARBA" id="ARBA00022692"/>
    </source>
</evidence>
<feature type="active site" evidence="9">
    <location>
        <position position="133"/>
    </location>
</feature>